<dbReference type="EMBL" id="LNQE01000148">
    <property type="protein sequence ID" value="KUG28991.1"/>
    <property type="molecule type" value="Genomic_DNA"/>
</dbReference>
<reference evidence="2" key="1">
    <citation type="journal article" date="2015" name="Proc. Natl. Acad. Sci. U.S.A.">
        <title>Networks of energetic and metabolic interactions define dynamics in microbial communities.</title>
        <authorList>
            <person name="Embree M."/>
            <person name="Liu J.K."/>
            <person name="Al-Bassam M.M."/>
            <person name="Zengler K."/>
        </authorList>
    </citation>
    <scope>NUCLEOTIDE SEQUENCE</scope>
</reference>
<name>A0A0W8G770_9ZZZZ</name>
<accession>A0A0W8G770</accession>
<sequence length="74" mass="8089">MLRSAWFPGVRPVQGEARTGRTPDTRGSGGNDFPRAGFGAAAPMATRRRGGSPEKGYLCHASPFSPCFWLCRYR</sequence>
<gene>
    <name evidence="2" type="ORF">ASZ90_001124</name>
</gene>
<evidence type="ECO:0000313" key="2">
    <source>
        <dbReference type="EMBL" id="KUG28991.1"/>
    </source>
</evidence>
<dbReference type="AlphaFoldDB" id="A0A0W8G770"/>
<comment type="caution">
    <text evidence="2">The sequence shown here is derived from an EMBL/GenBank/DDBJ whole genome shotgun (WGS) entry which is preliminary data.</text>
</comment>
<feature type="region of interest" description="Disordered" evidence="1">
    <location>
        <begin position="1"/>
        <end position="53"/>
    </location>
</feature>
<proteinExistence type="predicted"/>
<protein>
    <submittedName>
        <fullName evidence="2">Uncharacterized protein</fullName>
    </submittedName>
</protein>
<evidence type="ECO:0000256" key="1">
    <source>
        <dbReference type="SAM" id="MobiDB-lite"/>
    </source>
</evidence>
<organism evidence="2">
    <name type="scientific">hydrocarbon metagenome</name>
    <dbReference type="NCBI Taxonomy" id="938273"/>
    <lineage>
        <taxon>unclassified sequences</taxon>
        <taxon>metagenomes</taxon>
        <taxon>ecological metagenomes</taxon>
    </lineage>
</organism>